<evidence type="ECO:0000313" key="2">
    <source>
        <dbReference type="Proteomes" id="UP000298663"/>
    </source>
</evidence>
<reference evidence="1 2" key="1">
    <citation type="journal article" date="2015" name="Genome Biol.">
        <title>Comparative genomics of Steinernema reveals deeply conserved gene regulatory networks.</title>
        <authorList>
            <person name="Dillman A.R."/>
            <person name="Macchietto M."/>
            <person name="Porter C.F."/>
            <person name="Rogers A."/>
            <person name="Williams B."/>
            <person name="Antoshechkin I."/>
            <person name="Lee M.M."/>
            <person name="Goodwin Z."/>
            <person name="Lu X."/>
            <person name="Lewis E.E."/>
            <person name="Goodrich-Blair H."/>
            <person name="Stock S.P."/>
            <person name="Adams B.J."/>
            <person name="Sternberg P.W."/>
            <person name="Mortazavi A."/>
        </authorList>
    </citation>
    <scope>NUCLEOTIDE SEQUENCE [LARGE SCALE GENOMIC DNA]</scope>
    <source>
        <strain evidence="1 2">ALL</strain>
    </source>
</reference>
<organism evidence="1 2">
    <name type="scientific">Steinernema carpocapsae</name>
    <name type="common">Entomopathogenic nematode</name>
    <dbReference type="NCBI Taxonomy" id="34508"/>
    <lineage>
        <taxon>Eukaryota</taxon>
        <taxon>Metazoa</taxon>
        <taxon>Ecdysozoa</taxon>
        <taxon>Nematoda</taxon>
        <taxon>Chromadorea</taxon>
        <taxon>Rhabditida</taxon>
        <taxon>Tylenchina</taxon>
        <taxon>Panagrolaimomorpha</taxon>
        <taxon>Strongyloidoidea</taxon>
        <taxon>Steinernematidae</taxon>
        <taxon>Steinernema</taxon>
    </lineage>
</organism>
<dbReference type="EMBL" id="AZBU02000009">
    <property type="protein sequence ID" value="TKR64014.1"/>
    <property type="molecule type" value="Genomic_DNA"/>
</dbReference>
<proteinExistence type="predicted"/>
<dbReference type="AlphaFoldDB" id="A0A4U5M5A4"/>
<gene>
    <name evidence="1" type="ORF">L596_024612</name>
</gene>
<sequence length="100" mass="11007">MSNWTFLNGASVSYNMRERDLDFADLLGLDNMVDGHEHLITGESGAGKTRKLEEGRIWLVFRGQLDSRGRVEQAEVLDGVTGVGNAVPKGDPGRRSEISF</sequence>
<name>A0A4U5M5A4_STECR</name>
<dbReference type="Proteomes" id="UP000298663">
    <property type="component" value="Unassembled WGS sequence"/>
</dbReference>
<evidence type="ECO:0000313" key="1">
    <source>
        <dbReference type="EMBL" id="TKR64014.1"/>
    </source>
</evidence>
<accession>A0A4U5M5A4</accession>
<reference evidence="1 2" key="2">
    <citation type="journal article" date="2019" name="G3 (Bethesda)">
        <title>Hybrid Assembly of the Genome of the Entomopathogenic Nematode Steinernema carpocapsae Identifies the X-Chromosome.</title>
        <authorList>
            <person name="Serra L."/>
            <person name="Macchietto M."/>
            <person name="Macias-Munoz A."/>
            <person name="McGill C.J."/>
            <person name="Rodriguez I.M."/>
            <person name="Rodriguez B."/>
            <person name="Murad R."/>
            <person name="Mortazavi A."/>
        </authorList>
    </citation>
    <scope>NUCLEOTIDE SEQUENCE [LARGE SCALE GENOMIC DNA]</scope>
    <source>
        <strain evidence="1 2">ALL</strain>
    </source>
</reference>
<keyword evidence="2" id="KW-1185">Reference proteome</keyword>
<comment type="caution">
    <text evidence="1">The sequence shown here is derived from an EMBL/GenBank/DDBJ whole genome shotgun (WGS) entry which is preliminary data.</text>
</comment>
<protein>
    <submittedName>
        <fullName evidence="1">Uncharacterized protein</fullName>
    </submittedName>
</protein>